<dbReference type="OMA" id="AFVVRCK"/>
<feature type="region of interest" description="Disordered" evidence="1">
    <location>
        <begin position="525"/>
        <end position="561"/>
    </location>
</feature>
<evidence type="ECO:0000313" key="5">
    <source>
        <dbReference type="Proteomes" id="UP000242180"/>
    </source>
</evidence>
<dbReference type="GO" id="GO:0005737">
    <property type="term" value="C:cytoplasm"/>
    <property type="evidence" value="ECO:0007669"/>
    <property type="project" value="TreeGrafter"/>
</dbReference>
<protein>
    <recommendedName>
        <fullName evidence="6">DH domain-containing protein</fullName>
    </recommendedName>
</protein>
<dbReference type="InterPro" id="IPR000219">
    <property type="entry name" value="DH_dom"/>
</dbReference>
<dbReference type="PROSITE" id="PS50010">
    <property type="entry name" value="DH_2"/>
    <property type="match status" value="1"/>
</dbReference>
<dbReference type="GO" id="GO:0005085">
    <property type="term" value="F:guanyl-nucleotide exchange factor activity"/>
    <property type="evidence" value="ECO:0007669"/>
    <property type="project" value="InterPro"/>
</dbReference>
<proteinExistence type="predicted"/>
<dbReference type="PANTHER" id="PTHR45818">
    <property type="entry name" value="PROTEIN VAV"/>
    <property type="match status" value="1"/>
</dbReference>
<dbReference type="InterPro" id="IPR001849">
    <property type="entry name" value="PH_domain"/>
</dbReference>
<evidence type="ECO:0000259" key="3">
    <source>
        <dbReference type="PROSITE" id="PS50010"/>
    </source>
</evidence>
<dbReference type="SUPFAM" id="SSF50729">
    <property type="entry name" value="PH domain-like"/>
    <property type="match status" value="1"/>
</dbReference>
<organism evidence="4 5">
    <name type="scientific">Syncephalastrum racemosum</name>
    <name type="common">Filamentous fungus</name>
    <dbReference type="NCBI Taxonomy" id="13706"/>
    <lineage>
        <taxon>Eukaryota</taxon>
        <taxon>Fungi</taxon>
        <taxon>Fungi incertae sedis</taxon>
        <taxon>Mucoromycota</taxon>
        <taxon>Mucoromycotina</taxon>
        <taxon>Mucoromycetes</taxon>
        <taxon>Mucorales</taxon>
        <taxon>Syncephalastraceae</taxon>
        <taxon>Syncephalastrum</taxon>
    </lineage>
</organism>
<dbReference type="SMART" id="SM00325">
    <property type="entry name" value="RhoGEF"/>
    <property type="match status" value="1"/>
</dbReference>
<reference evidence="4 5" key="1">
    <citation type="submission" date="2016-07" db="EMBL/GenBank/DDBJ databases">
        <title>Pervasive Adenine N6-methylation of Active Genes in Fungi.</title>
        <authorList>
            <consortium name="DOE Joint Genome Institute"/>
            <person name="Mondo S.J."/>
            <person name="Dannebaum R.O."/>
            <person name="Kuo R.C."/>
            <person name="Labutti K."/>
            <person name="Haridas S."/>
            <person name="Kuo A."/>
            <person name="Salamov A."/>
            <person name="Ahrendt S.R."/>
            <person name="Lipzen A."/>
            <person name="Sullivan W."/>
            <person name="Andreopoulos W.B."/>
            <person name="Clum A."/>
            <person name="Lindquist E."/>
            <person name="Daum C."/>
            <person name="Ramamoorthy G.K."/>
            <person name="Gryganskyi A."/>
            <person name="Culley D."/>
            <person name="Magnuson J.K."/>
            <person name="James T.Y."/>
            <person name="O'Malley M.A."/>
            <person name="Stajich J.E."/>
            <person name="Spatafora J.W."/>
            <person name="Visel A."/>
            <person name="Grigoriev I.V."/>
        </authorList>
    </citation>
    <scope>NUCLEOTIDE SEQUENCE [LARGE SCALE GENOMIC DNA]</scope>
    <source>
        <strain evidence="4 5">NRRL 2496</strain>
    </source>
</reference>
<sequence length="763" mass="85926">MHPMVDPAHHHGHITPATPSPNPVGPHSNNGAVNDYCHCDSAYSCCHYYSEYICYNNCNMPSCCPTEHNPSYLSIASSTCMDTNVSLCCSLCCYPTIENDYCESCICSLCEDALSLSTDDSGSVTVRNVTGHAKQELRRKHAVEELLQTERDYVKDLGYLVEVFFAILAAQDWVLDEHMATISRNADELLAFHRQFLQSLEDAVATDPDSNCLSIAEAFLDLGADFMLYLPYCDLHGEAWALCEKYRDRPEWSAFTKECSTLITKRRATSSTINTSSTLDNTPSSPSPFTSSVQRLQFEDYLIKPVQRVCRYELLLREILRYTDSDTQGTSELTAALDLMRSVVSEIDTVKYERDIKERTDRFVQRLDGDWRIKRDLVANLGDLVIGGALDVTYTYLGQNMTKPRYLGCFVFPSYMILVRPKKVTVYEPKHWFPLRQAELHEDCDDECNFVIRCKKHTFSFSASCNQEKQLWIKRLREAMEAQQSPQAEMIVPSLSGVTATLAKRPSVRLSRSFTTILDMRVRSSAIEKEDEDDEELPQSELTRSMSTCISPPPASPPALKKRYSADYPAIASPTAEPRKRPGSLDLLSGNSNMIGKIRSSHQNALRMAVDHRIQDVCSLDYLSARTTHIRLNLGKRKSAPFIHSPASSVSQLSPRLTSVAEDHVSRSPPPLDMQSSVGSTRSKSRGLDDEMDCPTVAGTEQPTSDFGGRATSRWSTAGSSLETKSMLMDRMFNKIAVPFQRKRSEQSKLFRWKRKTTLREKA</sequence>
<feature type="compositionally biased region" description="Polar residues" evidence="1">
    <location>
        <begin position="540"/>
        <end position="550"/>
    </location>
</feature>
<evidence type="ECO:0000259" key="2">
    <source>
        <dbReference type="PROSITE" id="PS50003"/>
    </source>
</evidence>
<feature type="region of interest" description="Disordered" evidence="1">
    <location>
        <begin position="644"/>
        <end position="721"/>
    </location>
</feature>
<dbReference type="InterPro" id="IPR011993">
    <property type="entry name" value="PH-like_dom_sf"/>
</dbReference>
<evidence type="ECO:0008006" key="6">
    <source>
        <dbReference type="Google" id="ProtNLM"/>
    </source>
</evidence>
<dbReference type="Gene3D" id="2.30.29.30">
    <property type="entry name" value="Pleckstrin-homology domain (PH domain)/Phosphotyrosine-binding domain (PTB)"/>
    <property type="match status" value="1"/>
</dbReference>
<feature type="compositionally biased region" description="Acidic residues" evidence="1">
    <location>
        <begin position="529"/>
        <end position="538"/>
    </location>
</feature>
<evidence type="ECO:0000256" key="1">
    <source>
        <dbReference type="SAM" id="MobiDB-lite"/>
    </source>
</evidence>
<keyword evidence="5" id="KW-1185">Reference proteome</keyword>
<dbReference type="EMBL" id="MCGN01000002">
    <property type="protein sequence ID" value="ORZ00570.1"/>
    <property type="molecule type" value="Genomic_DNA"/>
</dbReference>
<feature type="domain" description="PH" evidence="2">
    <location>
        <begin position="383"/>
        <end position="481"/>
    </location>
</feature>
<dbReference type="Pfam" id="PF00621">
    <property type="entry name" value="RhoGEF"/>
    <property type="match status" value="1"/>
</dbReference>
<dbReference type="PROSITE" id="PS50003">
    <property type="entry name" value="PH_DOMAIN"/>
    <property type="match status" value="1"/>
</dbReference>
<dbReference type="Pfam" id="PF00169">
    <property type="entry name" value="PH"/>
    <property type="match status" value="1"/>
</dbReference>
<dbReference type="InParanoid" id="A0A1X2HMG3"/>
<evidence type="ECO:0000313" key="4">
    <source>
        <dbReference type="EMBL" id="ORZ00570.1"/>
    </source>
</evidence>
<dbReference type="STRING" id="13706.A0A1X2HMG3"/>
<feature type="compositionally biased region" description="Polar residues" evidence="1">
    <location>
        <begin position="646"/>
        <end position="657"/>
    </location>
</feature>
<dbReference type="CDD" id="cd00160">
    <property type="entry name" value="RhoGEF"/>
    <property type="match status" value="1"/>
</dbReference>
<dbReference type="SUPFAM" id="SSF48065">
    <property type="entry name" value="DBL homology domain (DH-domain)"/>
    <property type="match status" value="1"/>
</dbReference>
<dbReference type="SMART" id="SM00233">
    <property type="entry name" value="PH"/>
    <property type="match status" value="1"/>
</dbReference>
<gene>
    <name evidence="4" type="ORF">BCR43DRAFT_146463</name>
</gene>
<accession>A0A1X2HMG3</accession>
<dbReference type="Proteomes" id="UP000242180">
    <property type="component" value="Unassembled WGS sequence"/>
</dbReference>
<dbReference type="InterPro" id="IPR035899">
    <property type="entry name" value="DBL_dom_sf"/>
</dbReference>
<name>A0A1X2HMG3_SYNRA</name>
<dbReference type="PANTHER" id="PTHR45818:SF3">
    <property type="entry name" value="PROTEIN VAV"/>
    <property type="match status" value="1"/>
</dbReference>
<comment type="caution">
    <text evidence="4">The sequence shown here is derived from an EMBL/GenBank/DDBJ whole genome shotgun (WGS) entry which is preliminary data.</text>
</comment>
<feature type="domain" description="DH" evidence="3">
    <location>
        <begin position="138"/>
        <end position="350"/>
    </location>
</feature>
<dbReference type="Gene3D" id="1.20.900.10">
    <property type="entry name" value="Dbl homology (DH) domain"/>
    <property type="match status" value="1"/>
</dbReference>
<dbReference type="AlphaFoldDB" id="A0A1X2HMG3"/>
<feature type="region of interest" description="Disordered" evidence="1">
    <location>
        <begin position="1"/>
        <end position="25"/>
    </location>
</feature>
<dbReference type="OrthoDB" id="1716625at2759"/>